<dbReference type="GO" id="GO:0016020">
    <property type="term" value="C:membrane"/>
    <property type="evidence" value="ECO:0007669"/>
    <property type="project" value="TreeGrafter"/>
</dbReference>
<dbReference type="Gene3D" id="3.40.50.1820">
    <property type="entry name" value="alpha/beta hydrolase"/>
    <property type="match status" value="1"/>
</dbReference>
<protein>
    <submittedName>
        <fullName evidence="2">LADA_0D04984g1_1</fullName>
    </submittedName>
</protein>
<feature type="domain" description="AB hydrolase-1" evidence="1">
    <location>
        <begin position="87"/>
        <end position="330"/>
    </location>
</feature>
<gene>
    <name evidence="2" type="ORF">LADA_0D04984G</name>
</gene>
<dbReference type="SUPFAM" id="SSF53474">
    <property type="entry name" value="alpha/beta-Hydrolases"/>
    <property type="match status" value="1"/>
</dbReference>
<dbReference type="PANTHER" id="PTHR43798:SF5">
    <property type="entry name" value="MONOACYLGLYCEROL LIPASE ABHD6"/>
    <property type="match status" value="1"/>
</dbReference>
<dbReference type="GO" id="GO:0046464">
    <property type="term" value="P:acylglycerol catabolic process"/>
    <property type="evidence" value="ECO:0007669"/>
    <property type="project" value="TreeGrafter"/>
</dbReference>
<dbReference type="PANTHER" id="PTHR43798">
    <property type="entry name" value="MONOACYLGLYCEROL LIPASE"/>
    <property type="match status" value="1"/>
</dbReference>
<dbReference type="PRINTS" id="PR00111">
    <property type="entry name" value="ABHYDROLASE"/>
</dbReference>
<dbReference type="AlphaFoldDB" id="A0A1G4J593"/>
<dbReference type="InterPro" id="IPR029058">
    <property type="entry name" value="AB_hydrolase_fold"/>
</dbReference>
<dbReference type="STRING" id="1266660.A0A1G4J593"/>
<accession>A0A1G4J593</accession>
<dbReference type="OrthoDB" id="428974at2759"/>
<evidence type="ECO:0000313" key="3">
    <source>
        <dbReference type="Proteomes" id="UP000190274"/>
    </source>
</evidence>
<reference evidence="2 3" key="1">
    <citation type="submission" date="2016-03" db="EMBL/GenBank/DDBJ databases">
        <authorList>
            <person name="Devillers H."/>
        </authorList>
    </citation>
    <scope>NUCLEOTIDE SEQUENCE [LARGE SCALE GENOMIC DNA]</scope>
    <source>
        <strain evidence="2">CBS 10888</strain>
    </source>
</reference>
<dbReference type="GO" id="GO:0004806">
    <property type="term" value="F:triacylglycerol lipase activity"/>
    <property type="evidence" value="ECO:0007669"/>
    <property type="project" value="EnsemblFungi"/>
</dbReference>
<dbReference type="GO" id="GO:0055088">
    <property type="term" value="P:lipid homeostasis"/>
    <property type="evidence" value="ECO:0007669"/>
    <property type="project" value="EnsemblFungi"/>
</dbReference>
<dbReference type="Proteomes" id="UP000190274">
    <property type="component" value="Chromosome D"/>
</dbReference>
<dbReference type="GO" id="GO:0047372">
    <property type="term" value="F:monoacylglycerol lipase activity"/>
    <property type="evidence" value="ECO:0007669"/>
    <property type="project" value="TreeGrafter"/>
</dbReference>
<keyword evidence="3" id="KW-1185">Reference proteome</keyword>
<dbReference type="Pfam" id="PF12697">
    <property type="entry name" value="Abhydrolase_6"/>
    <property type="match status" value="1"/>
</dbReference>
<evidence type="ECO:0000313" key="2">
    <source>
        <dbReference type="EMBL" id="SCU84973.1"/>
    </source>
</evidence>
<proteinExistence type="predicted"/>
<dbReference type="InterPro" id="IPR000073">
    <property type="entry name" value="AB_hydrolase_1"/>
</dbReference>
<dbReference type="GO" id="GO:0005811">
    <property type="term" value="C:lipid droplet"/>
    <property type="evidence" value="ECO:0007669"/>
    <property type="project" value="EnsemblFungi"/>
</dbReference>
<evidence type="ECO:0000259" key="1">
    <source>
        <dbReference type="Pfam" id="PF12697"/>
    </source>
</evidence>
<dbReference type="EMBL" id="LT598454">
    <property type="protein sequence ID" value="SCU84973.1"/>
    <property type="molecule type" value="Genomic_DNA"/>
</dbReference>
<name>A0A1G4J593_9SACH</name>
<sequence>MDRSRLVADATTLLPPLSGLSPAQVVAKYLEARPLARKILQDPPDFDNEFWRATARPAPVRAGELGGCALRVFDNLSRVHGEGPVYVFIHGLGGNATQFEPLVRVLDALNEGFVALDLPGFGKSAEAPRYAMSAVAAAVGHTVAQLVGEGHPLVVVGHSLGCHVALHFVAQFGGRYAVRDAVFLAPPAPELPQLRTAMARAGLFVAGRWPVLLDWYRWYFDQHRGLDSSGIQRFFHRGDPYRKLWQFHHNVQIKSRSVVEYLRGWERVEWEHEHIRSLASVVVMCGDADPVTPLATARSFYAMLSGVPSRRFVVVERCSHNLCLDQPAQVTLRFLEAVVDRHG</sequence>
<dbReference type="InterPro" id="IPR050266">
    <property type="entry name" value="AB_hydrolase_sf"/>
</dbReference>
<organism evidence="2 3">
    <name type="scientific">Lachancea dasiensis</name>
    <dbReference type="NCBI Taxonomy" id="1072105"/>
    <lineage>
        <taxon>Eukaryota</taxon>
        <taxon>Fungi</taxon>
        <taxon>Dikarya</taxon>
        <taxon>Ascomycota</taxon>
        <taxon>Saccharomycotina</taxon>
        <taxon>Saccharomycetes</taxon>
        <taxon>Saccharomycetales</taxon>
        <taxon>Saccharomycetaceae</taxon>
        <taxon>Lachancea</taxon>
    </lineage>
</organism>